<evidence type="ECO:0000256" key="2">
    <source>
        <dbReference type="ARBA" id="ARBA00030171"/>
    </source>
</evidence>
<organism evidence="4 5">
    <name type="scientific">Asanoa ferruginea</name>
    <dbReference type="NCBI Taxonomy" id="53367"/>
    <lineage>
        <taxon>Bacteria</taxon>
        <taxon>Bacillati</taxon>
        <taxon>Actinomycetota</taxon>
        <taxon>Actinomycetes</taxon>
        <taxon>Micromonosporales</taxon>
        <taxon>Micromonosporaceae</taxon>
        <taxon>Asanoa</taxon>
    </lineage>
</organism>
<name>A0A3D9ZXR9_9ACTN</name>
<accession>A0A3D9ZXR9</accession>
<comment type="caution">
    <text evidence="4">The sequence shown here is derived from an EMBL/GenBank/DDBJ whole genome shotgun (WGS) entry which is preliminary data.</text>
</comment>
<dbReference type="PROSITE" id="PS51318">
    <property type="entry name" value="TAT"/>
    <property type="match status" value="1"/>
</dbReference>
<proteinExistence type="predicted"/>
<reference evidence="4 5" key="1">
    <citation type="submission" date="2018-08" db="EMBL/GenBank/DDBJ databases">
        <title>Sequencing the genomes of 1000 actinobacteria strains.</title>
        <authorList>
            <person name="Klenk H.-P."/>
        </authorList>
    </citation>
    <scope>NUCLEOTIDE SEQUENCE [LARGE SCALE GENOMIC DNA]</scope>
    <source>
        <strain evidence="4 5">DSM 44099</strain>
    </source>
</reference>
<dbReference type="GO" id="GO:0030655">
    <property type="term" value="P:beta-lactam antibiotic catabolic process"/>
    <property type="evidence" value="ECO:0007669"/>
    <property type="project" value="InterPro"/>
</dbReference>
<keyword evidence="5" id="KW-1185">Reference proteome</keyword>
<dbReference type="InterPro" id="IPR000871">
    <property type="entry name" value="Beta-lactam_class-A"/>
</dbReference>
<evidence type="ECO:0000256" key="1">
    <source>
        <dbReference type="ARBA" id="ARBA00018879"/>
    </source>
</evidence>
<dbReference type="InterPro" id="IPR006311">
    <property type="entry name" value="TAT_signal"/>
</dbReference>
<evidence type="ECO:0000313" key="5">
    <source>
        <dbReference type="Proteomes" id="UP000256913"/>
    </source>
</evidence>
<dbReference type="Gene3D" id="3.40.710.10">
    <property type="entry name" value="DD-peptidase/beta-lactamase superfamily"/>
    <property type="match status" value="1"/>
</dbReference>
<sequence>MGTSLNRRTALGLGTMATVGAVFGLPDGVAAAPGGDLEDLRATPLAAARKIRQVYTKESAAAGGNWQALVTVAGSSEIAVTDQPDTMVEAYSVNKIAVAVAVLDKVDRGLLKLTQRVNVTAAVAAGDSDGIFRLDGAYPSAVTLGHVLSALLTVSDDVAARLCGDVAPAAEINKILVGKGFGKTQVQLTGNPNRFYMGRTTPRETHTLLRRLVAGTLLSRASTNVILSRLRSPIAFTDGIRREMSSLERGRIATKAGWFGASRHEAGVIFDRGSAPVLTYAIFADGQSGAANFGATHPAVRARSRMGRAFLDAVNGLPGDRSVPAARESLAG</sequence>
<dbReference type="PANTHER" id="PTHR35333:SF3">
    <property type="entry name" value="BETA-LACTAMASE-TYPE TRANSPEPTIDASE FOLD CONTAINING PROTEIN"/>
    <property type="match status" value="1"/>
</dbReference>
<protein>
    <recommendedName>
        <fullName evidence="1">Beta-lactamase</fullName>
    </recommendedName>
    <alternativeName>
        <fullName evidence="2">Penicillinase</fullName>
    </alternativeName>
</protein>
<evidence type="ECO:0000259" key="3">
    <source>
        <dbReference type="Pfam" id="PF13354"/>
    </source>
</evidence>
<dbReference type="GO" id="GO:0008800">
    <property type="term" value="F:beta-lactamase activity"/>
    <property type="evidence" value="ECO:0007669"/>
    <property type="project" value="InterPro"/>
</dbReference>
<dbReference type="Pfam" id="PF13354">
    <property type="entry name" value="Beta-lactamase2"/>
    <property type="match status" value="1"/>
</dbReference>
<dbReference type="InterPro" id="IPR012338">
    <property type="entry name" value="Beta-lactam/transpept-like"/>
</dbReference>
<dbReference type="EMBL" id="QUMQ01000001">
    <property type="protein sequence ID" value="REF98600.1"/>
    <property type="molecule type" value="Genomic_DNA"/>
</dbReference>
<gene>
    <name evidence="4" type="ORF">DFJ67_4618</name>
</gene>
<dbReference type="Proteomes" id="UP000256913">
    <property type="component" value="Unassembled WGS sequence"/>
</dbReference>
<dbReference type="OrthoDB" id="4515847at2"/>
<evidence type="ECO:0000313" key="4">
    <source>
        <dbReference type="EMBL" id="REF98600.1"/>
    </source>
</evidence>
<dbReference type="PANTHER" id="PTHR35333">
    <property type="entry name" value="BETA-LACTAMASE"/>
    <property type="match status" value="1"/>
</dbReference>
<dbReference type="GO" id="GO:0046677">
    <property type="term" value="P:response to antibiotic"/>
    <property type="evidence" value="ECO:0007669"/>
    <property type="project" value="InterPro"/>
</dbReference>
<dbReference type="InterPro" id="IPR045155">
    <property type="entry name" value="Beta-lactam_cat"/>
</dbReference>
<dbReference type="AlphaFoldDB" id="A0A3D9ZXR9"/>
<dbReference type="SUPFAM" id="SSF56601">
    <property type="entry name" value="beta-lactamase/transpeptidase-like"/>
    <property type="match status" value="1"/>
</dbReference>
<feature type="domain" description="Beta-lactamase class A catalytic" evidence="3">
    <location>
        <begin position="83"/>
        <end position="283"/>
    </location>
</feature>